<feature type="region of interest" description="Disordered" evidence="11">
    <location>
        <begin position="263"/>
        <end position="303"/>
    </location>
</feature>
<dbReference type="PANTHER" id="PTHR11157:SF166">
    <property type="entry name" value="ELONGATION OF VERY LONG CHAIN FATTY ACIDS PROTEIN"/>
    <property type="match status" value="1"/>
</dbReference>
<dbReference type="PANTHER" id="PTHR11157">
    <property type="entry name" value="FATTY ACID ACYL TRANSFERASE-RELATED"/>
    <property type="match status" value="1"/>
</dbReference>
<evidence type="ECO:0000256" key="11">
    <source>
        <dbReference type="SAM" id="MobiDB-lite"/>
    </source>
</evidence>
<dbReference type="GO" id="GO:0030148">
    <property type="term" value="P:sphingolipid biosynthetic process"/>
    <property type="evidence" value="ECO:0007669"/>
    <property type="project" value="TreeGrafter"/>
</dbReference>
<dbReference type="AlphaFoldDB" id="A0A4Y5JSH4"/>
<evidence type="ECO:0000256" key="8">
    <source>
        <dbReference type="ARBA" id="ARBA00023136"/>
    </source>
</evidence>
<evidence type="ECO:0000256" key="10">
    <source>
        <dbReference type="RuleBase" id="RU361115"/>
    </source>
</evidence>
<evidence type="ECO:0000256" key="7">
    <source>
        <dbReference type="ARBA" id="ARBA00023098"/>
    </source>
</evidence>
<organism evidence="12">
    <name type="scientific">Sinonovacula constricta</name>
    <name type="common">Razor clam</name>
    <dbReference type="NCBI Taxonomy" id="98310"/>
    <lineage>
        <taxon>Eukaryota</taxon>
        <taxon>Metazoa</taxon>
        <taxon>Spiralia</taxon>
        <taxon>Lophotrochozoa</taxon>
        <taxon>Mollusca</taxon>
        <taxon>Bivalvia</taxon>
        <taxon>Autobranchia</taxon>
        <taxon>Heteroconchia</taxon>
        <taxon>Euheterodonta</taxon>
        <taxon>Imparidentia</taxon>
        <taxon>Neoheterodontei</taxon>
        <taxon>Cardiida</taxon>
        <taxon>Tellinoidea</taxon>
        <taxon>Solecurtidae</taxon>
        <taxon>Sinonovacula</taxon>
    </lineage>
</organism>
<evidence type="ECO:0000313" key="12">
    <source>
        <dbReference type="EMBL" id="QCF41173.1"/>
    </source>
</evidence>
<keyword evidence="4 10" id="KW-0812">Transmembrane</keyword>
<feature type="transmembrane region" description="Helical" evidence="10">
    <location>
        <begin position="31"/>
        <end position="52"/>
    </location>
</feature>
<feature type="transmembrane region" description="Helical" evidence="10">
    <location>
        <begin position="202"/>
        <end position="222"/>
    </location>
</feature>
<dbReference type="GO" id="GO:0009922">
    <property type="term" value="F:fatty acid elongase activity"/>
    <property type="evidence" value="ECO:0007669"/>
    <property type="project" value="UniProtKB-EC"/>
</dbReference>
<evidence type="ECO:0000256" key="5">
    <source>
        <dbReference type="ARBA" id="ARBA00022832"/>
    </source>
</evidence>
<comment type="catalytic activity">
    <reaction evidence="10">
        <text>a very-long-chain acyl-CoA + malonyl-CoA + H(+) = a very-long-chain 3-oxoacyl-CoA + CO2 + CoA</text>
        <dbReference type="Rhea" id="RHEA:32727"/>
        <dbReference type="ChEBI" id="CHEBI:15378"/>
        <dbReference type="ChEBI" id="CHEBI:16526"/>
        <dbReference type="ChEBI" id="CHEBI:57287"/>
        <dbReference type="ChEBI" id="CHEBI:57384"/>
        <dbReference type="ChEBI" id="CHEBI:90725"/>
        <dbReference type="ChEBI" id="CHEBI:90736"/>
        <dbReference type="EC" id="2.3.1.199"/>
    </reaction>
</comment>
<evidence type="ECO:0000256" key="6">
    <source>
        <dbReference type="ARBA" id="ARBA00022989"/>
    </source>
</evidence>
<dbReference type="GO" id="GO:0034625">
    <property type="term" value="P:fatty acid elongation, monounsaturated fatty acid"/>
    <property type="evidence" value="ECO:0007669"/>
    <property type="project" value="TreeGrafter"/>
</dbReference>
<dbReference type="EMBL" id="MK134694">
    <property type="protein sequence ID" value="QCF41173.1"/>
    <property type="molecule type" value="mRNA"/>
</dbReference>
<keyword evidence="2 10" id="KW-0444">Lipid biosynthesis</keyword>
<keyword evidence="8 10" id="KW-0472">Membrane</keyword>
<dbReference type="GO" id="GO:0042761">
    <property type="term" value="P:very long-chain fatty acid biosynthetic process"/>
    <property type="evidence" value="ECO:0007669"/>
    <property type="project" value="TreeGrafter"/>
</dbReference>
<keyword evidence="6 10" id="KW-1133">Transmembrane helix</keyword>
<comment type="subcellular location">
    <subcellularLocation>
        <location evidence="1">Membrane</location>
        <topology evidence="1">Multi-pass membrane protein</topology>
    </subcellularLocation>
</comment>
<comment type="similarity">
    <text evidence="10">Belongs to the ELO family.</text>
</comment>
<evidence type="ECO:0000256" key="3">
    <source>
        <dbReference type="ARBA" id="ARBA00022679"/>
    </source>
</evidence>
<keyword evidence="5 10" id="KW-0276">Fatty acid metabolism</keyword>
<comment type="caution">
    <text evidence="10">Lacks conserved residue(s) required for the propagation of feature annotation.</text>
</comment>
<protein>
    <recommendedName>
        <fullName evidence="10">Elongation of very long chain fatty acids protein</fullName>
        <ecNumber evidence="10">2.3.1.199</ecNumber>
    </recommendedName>
    <alternativeName>
        <fullName evidence="10">Very-long-chain 3-oxoacyl-CoA synthase</fullName>
    </alternativeName>
</protein>
<reference evidence="12" key="1">
    <citation type="journal article" date="2019" name="Biochim Biophys Acta Mol Cell Biol Lipids">
        <title>Biosynthesis of long-chain polyunsaturated fatty acids in the razor clam Sinonovacula constricta: Characterization of four fatty acyl elongases and a novel desaturase capacity.</title>
        <authorList>
            <person name="Ran Z."/>
            <person name="Xu J."/>
            <person name="Liao K."/>
            <person name="Monroig O."/>
            <person name="Navarro J.C."/>
            <person name="Oboh A."/>
            <person name="Jin M."/>
            <person name="Zhou Q."/>
            <person name="Zhou C."/>
            <person name="Tocher D.R."/>
            <person name="Yan X."/>
        </authorList>
    </citation>
    <scope>NUCLEOTIDE SEQUENCE</scope>
</reference>
<keyword evidence="7 10" id="KW-0443">Lipid metabolism</keyword>
<accession>A0A4Y5JSH4</accession>
<dbReference type="InterPro" id="IPR002076">
    <property type="entry name" value="ELO_fam"/>
</dbReference>
<dbReference type="GO" id="GO:0034626">
    <property type="term" value="P:fatty acid elongation, polyunsaturated fatty acid"/>
    <property type="evidence" value="ECO:0007669"/>
    <property type="project" value="TreeGrafter"/>
</dbReference>
<dbReference type="Pfam" id="PF01151">
    <property type="entry name" value="ELO"/>
    <property type="match status" value="1"/>
</dbReference>
<evidence type="ECO:0000256" key="2">
    <source>
        <dbReference type="ARBA" id="ARBA00022516"/>
    </source>
</evidence>
<evidence type="ECO:0000256" key="4">
    <source>
        <dbReference type="ARBA" id="ARBA00022692"/>
    </source>
</evidence>
<keyword evidence="9 10" id="KW-0275">Fatty acid biosynthesis</keyword>
<evidence type="ECO:0000256" key="9">
    <source>
        <dbReference type="ARBA" id="ARBA00023160"/>
    </source>
</evidence>
<feature type="transmembrane region" description="Helical" evidence="10">
    <location>
        <begin position="234"/>
        <end position="252"/>
    </location>
</feature>
<proteinExistence type="evidence at transcript level"/>
<dbReference type="GO" id="GO:0019367">
    <property type="term" value="P:fatty acid elongation, saturated fatty acid"/>
    <property type="evidence" value="ECO:0007669"/>
    <property type="project" value="TreeGrafter"/>
</dbReference>
<name>A0A4Y5JSH4_SINCO</name>
<feature type="transmembrane region" description="Helical" evidence="10">
    <location>
        <begin position="64"/>
        <end position="83"/>
    </location>
</feature>
<keyword evidence="3 10" id="KW-0808">Transferase</keyword>
<evidence type="ECO:0000256" key="1">
    <source>
        <dbReference type="ARBA" id="ARBA00004141"/>
    </source>
</evidence>
<dbReference type="EC" id="2.3.1.199" evidence="10"/>
<dbReference type="GO" id="GO:0005789">
    <property type="term" value="C:endoplasmic reticulum membrane"/>
    <property type="evidence" value="ECO:0007669"/>
    <property type="project" value="TreeGrafter"/>
</dbReference>
<sequence length="303" mass="35444">MMGLSSYISDLYGKATIPDPRTQDWLLVPTIWPTLAIVTTYLVVILGGQRLMKHREPFQLKTPMMVYNFCLVLLNAYIFYEFLVTTWLNPHFSKVCNTLEQGTIDSDRLADACWWFFFSKSIELIDTVFFMLRKKDNQISFLHLYHHSTMPLIWRVGVKFAPGGEGYFSASINSGIHVLMYTYYFMSALGPQYQKYLWWKRYMTVMQLIQFWMILFHTSYAIYSDCGYPNMYNWSLIFYVFTHIALFSNFYYQTYTKKKSSAHVKKTDQNGHTEPVTNGHVANGVSDSSTGSPTKARLRPRKD</sequence>